<evidence type="ECO:0000256" key="1">
    <source>
        <dbReference type="ARBA" id="ARBA00001554"/>
    </source>
</evidence>
<evidence type="ECO:0000256" key="3">
    <source>
        <dbReference type="ARBA" id="ARBA00013252"/>
    </source>
</evidence>
<sequence>MSSPIKVISKTKLPGWRMVFSLKSFYNKKGKDGRSITKLFKFVNFKHSLFFMTQAGYESEGLNHHPEWSNVYNKVNVRLTTHSAKNLTIKDFELAEKMDQIEKLIKAP</sequence>
<dbReference type="SUPFAM" id="SSF55248">
    <property type="entry name" value="PCD-like"/>
    <property type="match status" value="1"/>
</dbReference>
<evidence type="ECO:0000256" key="5">
    <source>
        <dbReference type="ARBA" id="ARBA00030497"/>
    </source>
</evidence>
<dbReference type="InterPro" id="IPR036428">
    <property type="entry name" value="PCD_sf"/>
</dbReference>
<organism evidence="6 7">
    <name type="scientific">Bonamia ostreae</name>
    <dbReference type="NCBI Taxonomy" id="126728"/>
    <lineage>
        <taxon>Eukaryota</taxon>
        <taxon>Sar</taxon>
        <taxon>Rhizaria</taxon>
        <taxon>Endomyxa</taxon>
        <taxon>Ascetosporea</taxon>
        <taxon>Haplosporida</taxon>
        <taxon>Bonamia</taxon>
    </lineage>
</organism>
<name>A0ABV2AJ69_9EUKA</name>
<dbReference type="EMBL" id="JBDODL010000376">
    <property type="protein sequence ID" value="MES1919712.1"/>
    <property type="molecule type" value="Genomic_DNA"/>
</dbReference>
<evidence type="ECO:0000313" key="7">
    <source>
        <dbReference type="Proteomes" id="UP001439008"/>
    </source>
</evidence>
<comment type="catalytic activity">
    <reaction evidence="1">
        <text>(4aS,6R)-4a-hydroxy-L-erythro-5,6,7,8-tetrahydrobiopterin = (6R)-L-erythro-6,7-dihydrobiopterin + H2O</text>
        <dbReference type="Rhea" id="RHEA:11920"/>
        <dbReference type="ChEBI" id="CHEBI:15377"/>
        <dbReference type="ChEBI" id="CHEBI:15642"/>
        <dbReference type="ChEBI" id="CHEBI:43120"/>
        <dbReference type="EC" id="4.2.1.96"/>
    </reaction>
</comment>
<dbReference type="InterPro" id="IPR001533">
    <property type="entry name" value="Pterin_deHydtase"/>
</dbReference>
<comment type="caution">
    <text evidence="6">The sequence shown here is derived from an EMBL/GenBank/DDBJ whole genome shotgun (WGS) entry which is preliminary data.</text>
</comment>
<reference evidence="6 7" key="1">
    <citation type="journal article" date="2024" name="BMC Biol.">
        <title>Comparative genomics of Ascetosporea gives new insight into the evolutionary basis for animal parasitism in Rhizaria.</title>
        <authorList>
            <person name="Hiltunen Thoren M."/>
            <person name="Onut-Brannstrom I."/>
            <person name="Alfjorden A."/>
            <person name="Peckova H."/>
            <person name="Swords F."/>
            <person name="Hooper C."/>
            <person name="Holzer A.S."/>
            <person name="Bass D."/>
            <person name="Burki F."/>
        </authorList>
    </citation>
    <scope>NUCLEOTIDE SEQUENCE [LARGE SCALE GENOMIC DNA]</scope>
    <source>
        <strain evidence="6">20-A016</strain>
    </source>
</reference>
<dbReference type="EC" id="4.2.1.96" evidence="3"/>
<evidence type="ECO:0000313" key="6">
    <source>
        <dbReference type="EMBL" id="MES1919712.1"/>
    </source>
</evidence>
<proteinExistence type="inferred from homology"/>
<evidence type="ECO:0000256" key="4">
    <source>
        <dbReference type="ARBA" id="ARBA00023239"/>
    </source>
</evidence>
<gene>
    <name evidence="6" type="ORF">MHBO_001494</name>
</gene>
<keyword evidence="7" id="KW-1185">Reference proteome</keyword>
<dbReference type="PANTHER" id="PTHR12599:SF0">
    <property type="entry name" value="PTERIN-4-ALPHA-CARBINOLAMINE DEHYDRATASE"/>
    <property type="match status" value="1"/>
</dbReference>
<dbReference type="Pfam" id="PF01329">
    <property type="entry name" value="Pterin_4a"/>
    <property type="match status" value="1"/>
</dbReference>
<dbReference type="Gene3D" id="3.30.1360.20">
    <property type="entry name" value="Transcriptional coactivator/pterin dehydratase"/>
    <property type="match status" value="1"/>
</dbReference>
<comment type="similarity">
    <text evidence="2">Belongs to the pterin-4-alpha-carbinolamine dehydratase family.</text>
</comment>
<dbReference type="Proteomes" id="UP001439008">
    <property type="component" value="Unassembled WGS sequence"/>
</dbReference>
<protein>
    <recommendedName>
        <fullName evidence="3">4a-hydroxytetrahydrobiopterin dehydratase</fullName>
        <ecNumber evidence="3">4.2.1.96</ecNumber>
    </recommendedName>
    <alternativeName>
        <fullName evidence="5">4-alpha-hydroxy-tetrahydropterin dehydratase</fullName>
    </alternativeName>
</protein>
<keyword evidence="4" id="KW-0456">Lyase</keyword>
<evidence type="ECO:0000256" key="2">
    <source>
        <dbReference type="ARBA" id="ARBA00006472"/>
    </source>
</evidence>
<dbReference type="PANTHER" id="PTHR12599">
    <property type="entry name" value="PTERIN-4-ALPHA-CARBINOLAMINE DEHYDRATASE"/>
    <property type="match status" value="1"/>
</dbReference>
<accession>A0ABV2AJ69</accession>